<comment type="caution">
    <text evidence="1">The sequence shown here is derived from an EMBL/GenBank/DDBJ whole genome shotgun (WGS) entry which is preliminary data.</text>
</comment>
<evidence type="ECO:0000313" key="1">
    <source>
        <dbReference type="EMBL" id="KAH0847482.1"/>
    </source>
</evidence>
<gene>
    <name evidence="1" type="ORF">HID58_091734</name>
</gene>
<proteinExistence type="predicted"/>
<evidence type="ECO:0000313" key="2">
    <source>
        <dbReference type="Proteomes" id="UP000824890"/>
    </source>
</evidence>
<keyword evidence="2" id="KW-1185">Reference proteome</keyword>
<reference evidence="1 2" key="1">
    <citation type="submission" date="2021-05" db="EMBL/GenBank/DDBJ databases">
        <title>Genome Assembly of Synthetic Allotetraploid Brassica napus Reveals Homoeologous Exchanges between Subgenomes.</title>
        <authorList>
            <person name="Davis J.T."/>
        </authorList>
    </citation>
    <scope>NUCLEOTIDE SEQUENCE [LARGE SCALE GENOMIC DNA]</scope>
    <source>
        <strain evidence="2">cv. Da-Ae</strain>
        <tissue evidence="1">Seedling</tissue>
    </source>
</reference>
<name>A0ABQ7WYT8_BRANA</name>
<dbReference type="Proteomes" id="UP000824890">
    <property type="component" value="Unassembled WGS sequence"/>
</dbReference>
<accession>A0ABQ7WYT8</accession>
<sequence length="61" mass="6688">MLSSGGGDSCSRSSVRTCQALNCFQHFCDEVVNVAANRVVIEIAVSVTKDGRIIELWRPNF</sequence>
<dbReference type="EMBL" id="JAGKQM010002734">
    <property type="protein sequence ID" value="KAH0847482.1"/>
    <property type="molecule type" value="Genomic_DNA"/>
</dbReference>
<organism evidence="1 2">
    <name type="scientific">Brassica napus</name>
    <name type="common">Rape</name>
    <dbReference type="NCBI Taxonomy" id="3708"/>
    <lineage>
        <taxon>Eukaryota</taxon>
        <taxon>Viridiplantae</taxon>
        <taxon>Streptophyta</taxon>
        <taxon>Embryophyta</taxon>
        <taxon>Tracheophyta</taxon>
        <taxon>Spermatophyta</taxon>
        <taxon>Magnoliopsida</taxon>
        <taxon>eudicotyledons</taxon>
        <taxon>Gunneridae</taxon>
        <taxon>Pentapetalae</taxon>
        <taxon>rosids</taxon>
        <taxon>malvids</taxon>
        <taxon>Brassicales</taxon>
        <taxon>Brassicaceae</taxon>
        <taxon>Brassiceae</taxon>
        <taxon>Brassica</taxon>
    </lineage>
</organism>
<protein>
    <submittedName>
        <fullName evidence="1">Uncharacterized protein</fullName>
    </submittedName>
</protein>